<sequence>MELKDTQINQKGCTVQECNTDYINQCGGSPLYSIYLFEGTGKISVDLVEYSFEGKIVLFTTPYQIILFNTEHPIKTRRLQFYGDFYCIEYHKKEVACNGLLFNNIYQQAYINLELEDYIEMDYILEKLIIELEIINSYSIAVVRAYLQLILALSSKIKSKKVVISEEKNTFHPLMNFKVLLENNFHKERQPSFYADQMGISPNTFSKICKQHFLKTPSTLIHQRVILESKKWIHLSYKSMKEIAAELNFDDENYFSRYFKKHTGITPTAFRENVGISIVADLSR</sequence>
<dbReference type="SMART" id="SM00342">
    <property type="entry name" value="HTH_ARAC"/>
    <property type="match status" value="1"/>
</dbReference>
<gene>
    <name evidence="5" type="ORF">AB3G34_01700</name>
</gene>
<dbReference type="PROSITE" id="PS01124">
    <property type="entry name" value="HTH_ARAC_FAMILY_2"/>
    <property type="match status" value="1"/>
</dbReference>
<dbReference type="GO" id="GO:0003700">
    <property type="term" value="F:DNA-binding transcription factor activity"/>
    <property type="evidence" value="ECO:0007669"/>
    <property type="project" value="InterPro"/>
</dbReference>
<dbReference type="Gene3D" id="1.10.10.60">
    <property type="entry name" value="Homeodomain-like"/>
    <property type="match status" value="1"/>
</dbReference>
<dbReference type="GO" id="GO:0043565">
    <property type="term" value="F:sequence-specific DNA binding"/>
    <property type="evidence" value="ECO:0007669"/>
    <property type="project" value="InterPro"/>
</dbReference>
<evidence type="ECO:0000256" key="3">
    <source>
        <dbReference type="ARBA" id="ARBA00023163"/>
    </source>
</evidence>
<dbReference type="EMBL" id="CP165625">
    <property type="protein sequence ID" value="XDU95848.1"/>
    <property type="molecule type" value="Genomic_DNA"/>
</dbReference>
<dbReference type="InterPro" id="IPR018060">
    <property type="entry name" value="HTH_AraC"/>
</dbReference>
<name>A0AB39W5G3_9FLAO</name>
<evidence type="ECO:0000313" key="5">
    <source>
        <dbReference type="EMBL" id="XDU95848.1"/>
    </source>
</evidence>
<dbReference type="Pfam" id="PF12833">
    <property type="entry name" value="HTH_18"/>
    <property type="match status" value="1"/>
</dbReference>
<protein>
    <submittedName>
        <fullName evidence="5">Helix-turn-helix domain-containing protein</fullName>
    </submittedName>
</protein>
<evidence type="ECO:0000256" key="2">
    <source>
        <dbReference type="ARBA" id="ARBA00023125"/>
    </source>
</evidence>
<evidence type="ECO:0000256" key="1">
    <source>
        <dbReference type="ARBA" id="ARBA00023015"/>
    </source>
</evidence>
<dbReference type="PANTHER" id="PTHR43280:SF32">
    <property type="entry name" value="TRANSCRIPTIONAL REGULATORY PROTEIN"/>
    <property type="match status" value="1"/>
</dbReference>
<keyword evidence="3" id="KW-0804">Transcription</keyword>
<proteinExistence type="predicted"/>
<reference evidence="5" key="1">
    <citation type="submission" date="2024-07" db="EMBL/GenBank/DDBJ databases">
        <authorList>
            <person name="Biller S.J."/>
        </authorList>
    </citation>
    <scope>NUCLEOTIDE SEQUENCE</scope>
    <source>
        <strain evidence="5">WC2409</strain>
    </source>
</reference>
<feature type="domain" description="HTH araC/xylS-type" evidence="4">
    <location>
        <begin position="175"/>
        <end position="273"/>
    </location>
</feature>
<dbReference type="SUPFAM" id="SSF46689">
    <property type="entry name" value="Homeodomain-like"/>
    <property type="match status" value="1"/>
</dbReference>
<organism evidence="5">
    <name type="scientific">Flavobacterium sp. WC2409</name>
    <dbReference type="NCBI Taxonomy" id="3234139"/>
    <lineage>
        <taxon>Bacteria</taxon>
        <taxon>Pseudomonadati</taxon>
        <taxon>Bacteroidota</taxon>
        <taxon>Flavobacteriia</taxon>
        <taxon>Flavobacteriales</taxon>
        <taxon>Flavobacteriaceae</taxon>
        <taxon>Flavobacterium</taxon>
    </lineage>
</organism>
<keyword evidence="1" id="KW-0805">Transcription regulation</keyword>
<dbReference type="RefSeq" id="WP_369753267.1">
    <property type="nucleotide sequence ID" value="NZ_CP165625.1"/>
</dbReference>
<dbReference type="PRINTS" id="PR00032">
    <property type="entry name" value="HTHARAC"/>
</dbReference>
<accession>A0AB39W5G3</accession>
<dbReference type="InterPro" id="IPR009057">
    <property type="entry name" value="Homeodomain-like_sf"/>
</dbReference>
<evidence type="ECO:0000259" key="4">
    <source>
        <dbReference type="PROSITE" id="PS01124"/>
    </source>
</evidence>
<dbReference type="PANTHER" id="PTHR43280">
    <property type="entry name" value="ARAC-FAMILY TRANSCRIPTIONAL REGULATOR"/>
    <property type="match status" value="1"/>
</dbReference>
<keyword evidence="2" id="KW-0238">DNA-binding</keyword>
<dbReference type="AlphaFoldDB" id="A0AB39W5G3"/>
<dbReference type="InterPro" id="IPR020449">
    <property type="entry name" value="Tscrpt_reg_AraC-type_HTH"/>
</dbReference>